<dbReference type="RefSeq" id="WP_151966537.1">
    <property type="nucleotide sequence ID" value="NZ_AP019860.1"/>
</dbReference>
<evidence type="ECO:0000313" key="10">
    <source>
        <dbReference type="Proteomes" id="UP000326354"/>
    </source>
</evidence>
<dbReference type="KEGG" id="uam:UABAM_00631"/>
<sequence length="675" mass="76700">MILDMAWRNVWRNRRRTILSIIVIAFSTAALLLFMAIINGFHEQIIESSVNTFNGYIQINREGFFGNETIDGYIENHDLITQELESIEGVKAYTTRVVCGGLVSYRDLSFGAVLVGIDPQNEPQVTVFHRGISRGRGRFLLPEDSNKSAGRLLKMDHFKERKSFIKKVQEEVGNPIVASLRKSFSPSLLKRIDSFDEFIPMDSDLPSVLVKEMNSVLDKESLLTTAQLAKMQINSKFIVQDINNKNFLRANRELLEEVYPEHFIKIYPIIIGSKMALRLNADIDTELTIVLQGLSGSMEAAIFKVVGIFDVGNPEFNGGMVVVPEKVVAELVGYGQNKTSQIIVRLDYSYDVDEVVRKIKDKLQPYKTFYQRSQDTTFAVTQDSFLDIASFVYKLKFTMDTASVHIAKFLSAETLKMLDEYDEIDMPSPQLKESLIKDINVLLGKESFFDDKVFSHVRKPDFSKKSGLRKFNYELLAFSYNEIDSLESDFVVDEQFRDEFVESKEGIETQENFEVLAWKDMLIGVIQFIKIENIIIETFLSAIFLAVFIIIFNVMTMSVMERKKEFGVMKAIGVTSKRITYMILLESFFLTGVALIVGCIVGLAACSYLYFSPIFIESFVDVFRQGMLKPSIIAIVNADVLMQPISLVIFTALVAPLYPIWKISRMAPVDAIHNP</sequence>
<evidence type="ECO:0000256" key="7">
    <source>
        <dbReference type="SAM" id="Phobius"/>
    </source>
</evidence>
<feature type="domain" description="ABC3 transporter permease C-terminal" evidence="8">
    <location>
        <begin position="539"/>
        <end position="668"/>
    </location>
</feature>
<reference evidence="9 10" key="1">
    <citation type="submission" date="2019-08" db="EMBL/GenBank/DDBJ databases">
        <title>Complete genome sequence of Candidatus Uab amorphum.</title>
        <authorList>
            <person name="Shiratori T."/>
            <person name="Suzuki S."/>
            <person name="Kakizawa Y."/>
            <person name="Ishida K."/>
        </authorList>
    </citation>
    <scope>NUCLEOTIDE SEQUENCE [LARGE SCALE GENOMIC DNA]</scope>
    <source>
        <strain evidence="9 10">SRT547</strain>
    </source>
</reference>
<feature type="transmembrane region" description="Helical" evidence="7">
    <location>
        <begin position="581"/>
        <end position="611"/>
    </location>
</feature>
<evidence type="ECO:0000256" key="1">
    <source>
        <dbReference type="ARBA" id="ARBA00004651"/>
    </source>
</evidence>
<organism evidence="9 10">
    <name type="scientific">Uabimicrobium amorphum</name>
    <dbReference type="NCBI Taxonomy" id="2596890"/>
    <lineage>
        <taxon>Bacteria</taxon>
        <taxon>Pseudomonadati</taxon>
        <taxon>Planctomycetota</taxon>
        <taxon>Candidatus Uabimicrobiia</taxon>
        <taxon>Candidatus Uabimicrobiales</taxon>
        <taxon>Candidatus Uabimicrobiaceae</taxon>
        <taxon>Candidatus Uabimicrobium</taxon>
    </lineage>
</organism>
<keyword evidence="5 7" id="KW-1133">Transmembrane helix</keyword>
<evidence type="ECO:0000259" key="8">
    <source>
        <dbReference type="Pfam" id="PF02687"/>
    </source>
</evidence>
<keyword evidence="10" id="KW-1185">Reference proteome</keyword>
<evidence type="ECO:0000256" key="2">
    <source>
        <dbReference type="ARBA" id="ARBA00005236"/>
    </source>
</evidence>
<dbReference type="GO" id="GO:0098797">
    <property type="term" value="C:plasma membrane protein complex"/>
    <property type="evidence" value="ECO:0007669"/>
    <property type="project" value="TreeGrafter"/>
</dbReference>
<dbReference type="OrthoDB" id="9784014at2"/>
<feature type="transmembrane region" description="Helical" evidence="7">
    <location>
        <begin position="631"/>
        <end position="658"/>
    </location>
</feature>
<keyword evidence="3" id="KW-1003">Cell membrane</keyword>
<dbReference type="GO" id="GO:0044874">
    <property type="term" value="P:lipoprotein localization to outer membrane"/>
    <property type="evidence" value="ECO:0007669"/>
    <property type="project" value="TreeGrafter"/>
</dbReference>
<keyword evidence="6 7" id="KW-0472">Membrane</keyword>
<feature type="transmembrane region" description="Helical" evidence="7">
    <location>
        <begin position="539"/>
        <end position="560"/>
    </location>
</feature>
<dbReference type="InterPro" id="IPR003838">
    <property type="entry name" value="ABC3_permease_C"/>
</dbReference>
<dbReference type="Proteomes" id="UP000326354">
    <property type="component" value="Chromosome"/>
</dbReference>
<dbReference type="AlphaFoldDB" id="A0A5S9II68"/>
<dbReference type="EMBL" id="AP019860">
    <property type="protein sequence ID" value="BBM82288.1"/>
    <property type="molecule type" value="Genomic_DNA"/>
</dbReference>
<comment type="subcellular location">
    <subcellularLocation>
        <location evidence="1">Cell membrane</location>
        <topology evidence="1">Multi-pass membrane protein</topology>
    </subcellularLocation>
</comment>
<protein>
    <submittedName>
        <fullName evidence="9">ABC transporter permease</fullName>
    </submittedName>
</protein>
<feature type="transmembrane region" description="Helical" evidence="7">
    <location>
        <begin position="21"/>
        <end position="41"/>
    </location>
</feature>
<comment type="similarity">
    <text evidence="2">Belongs to the ABC-4 integral membrane protein family. LolC/E subfamily.</text>
</comment>
<dbReference type="PANTHER" id="PTHR30489">
    <property type="entry name" value="LIPOPROTEIN-RELEASING SYSTEM TRANSMEMBRANE PROTEIN LOLE"/>
    <property type="match status" value="1"/>
</dbReference>
<evidence type="ECO:0000256" key="3">
    <source>
        <dbReference type="ARBA" id="ARBA00022475"/>
    </source>
</evidence>
<dbReference type="InterPro" id="IPR051447">
    <property type="entry name" value="Lipoprotein-release_system"/>
</dbReference>
<accession>A0A5S9II68</accession>
<evidence type="ECO:0000256" key="6">
    <source>
        <dbReference type="ARBA" id="ARBA00023136"/>
    </source>
</evidence>
<proteinExistence type="inferred from homology"/>
<gene>
    <name evidence="9" type="ORF">UABAM_00631</name>
</gene>
<evidence type="ECO:0000256" key="4">
    <source>
        <dbReference type="ARBA" id="ARBA00022692"/>
    </source>
</evidence>
<evidence type="ECO:0000313" key="9">
    <source>
        <dbReference type="EMBL" id="BBM82288.1"/>
    </source>
</evidence>
<dbReference type="PANTHER" id="PTHR30489:SF0">
    <property type="entry name" value="LIPOPROTEIN-RELEASING SYSTEM TRANSMEMBRANE PROTEIN LOLE"/>
    <property type="match status" value="1"/>
</dbReference>
<dbReference type="Pfam" id="PF02687">
    <property type="entry name" value="FtsX"/>
    <property type="match status" value="1"/>
</dbReference>
<evidence type="ECO:0000256" key="5">
    <source>
        <dbReference type="ARBA" id="ARBA00022989"/>
    </source>
</evidence>
<keyword evidence="4 7" id="KW-0812">Transmembrane</keyword>
<name>A0A5S9II68_UABAM</name>